<dbReference type="GO" id="GO:0043565">
    <property type="term" value="F:sequence-specific DNA binding"/>
    <property type="evidence" value="ECO:0007669"/>
    <property type="project" value="TreeGrafter"/>
</dbReference>
<dbReference type="InterPro" id="IPR005333">
    <property type="entry name" value="Transcription_factor_TCP"/>
</dbReference>
<gene>
    <name evidence="2" type="ORF">GH714_026961</name>
</gene>
<keyword evidence="3" id="KW-1185">Reference proteome</keyword>
<organism evidence="2 3">
    <name type="scientific">Hevea brasiliensis</name>
    <name type="common">Para rubber tree</name>
    <name type="synonym">Siphonia brasiliensis</name>
    <dbReference type="NCBI Taxonomy" id="3981"/>
    <lineage>
        <taxon>Eukaryota</taxon>
        <taxon>Viridiplantae</taxon>
        <taxon>Streptophyta</taxon>
        <taxon>Embryophyta</taxon>
        <taxon>Tracheophyta</taxon>
        <taxon>Spermatophyta</taxon>
        <taxon>Magnoliopsida</taxon>
        <taxon>eudicotyledons</taxon>
        <taxon>Gunneridae</taxon>
        <taxon>Pentapetalae</taxon>
        <taxon>rosids</taxon>
        <taxon>fabids</taxon>
        <taxon>Malpighiales</taxon>
        <taxon>Euphorbiaceae</taxon>
        <taxon>Crotonoideae</taxon>
        <taxon>Micrandreae</taxon>
        <taxon>Hevea</taxon>
    </lineage>
</organism>
<feature type="compositionally biased region" description="Polar residues" evidence="1">
    <location>
        <begin position="17"/>
        <end position="30"/>
    </location>
</feature>
<evidence type="ECO:0000313" key="2">
    <source>
        <dbReference type="EMBL" id="KAF2311833.1"/>
    </source>
</evidence>
<evidence type="ECO:0000256" key="1">
    <source>
        <dbReference type="SAM" id="MobiDB-lite"/>
    </source>
</evidence>
<reference evidence="2 3" key="1">
    <citation type="journal article" date="2020" name="Mol. Plant">
        <title>The Chromosome-Based Rubber Tree Genome Provides New Insights into Spurge Genome Evolution and Rubber Biosynthesis.</title>
        <authorList>
            <person name="Liu J."/>
            <person name="Shi C."/>
            <person name="Shi C.C."/>
            <person name="Li W."/>
            <person name="Zhang Q.J."/>
            <person name="Zhang Y."/>
            <person name="Li K."/>
            <person name="Lu H.F."/>
            <person name="Shi C."/>
            <person name="Zhu S.T."/>
            <person name="Xiao Z.Y."/>
            <person name="Nan H."/>
            <person name="Yue Y."/>
            <person name="Zhu X.G."/>
            <person name="Wu Y."/>
            <person name="Hong X.N."/>
            <person name="Fan G.Y."/>
            <person name="Tong Y."/>
            <person name="Zhang D."/>
            <person name="Mao C.L."/>
            <person name="Liu Y.L."/>
            <person name="Hao S.J."/>
            <person name="Liu W.Q."/>
            <person name="Lv M.Q."/>
            <person name="Zhang H.B."/>
            <person name="Liu Y."/>
            <person name="Hu-Tang G.R."/>
            <person name="Wang J.P."/>
            <person name="Wang J.H."/>
            <person name="Sun Y.H."/>
            <person name="Ni S.B."/>
            <person name="Chen W.B."/>
            <person name="Zhang X.C."/>
            <person name="Jiao Y.N."/>
            <person name="Eichler E.E."/>
            <person name="Li G.H."/>
            <person name="Liu X."/>
            <person name="Gao L.Z."/>
        </authorList>
    </citation>
    <scope>NUCLEOTIDE SEQUENCE [LARGE SCALE GENOMIC DNA]</scope>
    <source>
        <strain evidence="3">cv. GT1</strain>
        <tissue evidence="2">Leaf</tissue>
    </source>
</reference>
<feature type="region of interest" description="Disordered" evidence="1">
    <location>
        <begin position="1"/>
        <end position="49"/>
    </location>
</feature>
<dbReference type="Proteomes" id="UP000467840">
    <property type="component" value="Chromosome 14"/>
</dbReference>
<dbReference type="PANTHER" id="PTHR31072">
    <property type="entry name" value="TRANSCRIPTION FACTOR TCP4-RELATED"/>
    <property type="match status" value="1"/>
</dbReference>
<dbReference type="EMBL" id="JAAGAX010000006">
    <property type="protein sequence ID" value="KAF2311833.1"/>
    <property type="molecule type" value="Genomic_DNA"/>
</dbReference>
<evidence type="ECO:0000313" key="3">
    <source>
        <dbReference type="Proteomes" id="UP000467840"/>
    </source>
</evidence>
<comment type="caution">
    <text evidence="2">The sequence shown here is derived from an EMBL/GenBank/DDBJ whole genome shotgun (WGS) entry which is preliminary data.</text>
</comment>
<dbReference type="AlphaFoldDB" id="A0A6A6MHJ6"/>
<feature type="region of interest" description="Disordered" evidence="1">
    <location>
        <begin position="262"/>
        <end position="292"/>
    </location>
</feature>
<dbReference type="GO" id="GO:0003700">
    <property type="term" value="F:DNA-binding transcription factor activity"/>
    <property type="evidence" value="ECO:0007669"/>
    <property type="project" value="InterPro"/>
</dbReference>
<feature type="region of interest" description="Disordered" evidence="1">
    <location>
        <begin position="136"/>
        <end position="169"/>
    </location>
</feature>
<sequence length="341" mass="35900">MDSNQYHTIEEIDREQSINPNFSSSETSTVEPPDPEGQAGPESTIQLKEEELTDIDGQELDDDDNNNDNTLPISLLQVPQSNNRALTPAKTFQGSPYEDGETIRWLLEHAEPAIIEATGTGTVPAIAVSINGTLKIPTTSPRPNGDDLLSRKRRKRPSNSDFTDVNEHQSSVSSGLAPITPITTAAALLPNLRGACVQGLVPWWPMGTFMLPQSAGLSGGGSNYNQPQLWAIPAAATPFFNVAAKPISSFVSAMQPGIQLGDGVSNSVGSGGSSSPMGSMSSNSGTSTTNSSGGNCACNGAASANTGSAQMLRDFSLEIYDKKELQFLGHPASQHPTCSKP</sequence>
<name>A0A6A6MHJ6_HEVBR</name>
<feature type="compositionally biased region" description="Polar residues" evidence="1">
    <location>
        <begin position="159"/>
        <end position="169"/>
    </location>
</feature>
<dbReference type="GO" id="GO:0005634">
    <property type="term" value="C:nucleus"/>
    <property type="evidence" value="ECO:0007669"/>
    <property type="project" value="TreeGrafter"/>
</dbReference>
<accession>A0A6A6MHJ6</accession>
<feature type="compositionally biased region" description="Low complexity" evidence="1">
    <location>
        <begin position="263"/>
        <end position="292"/>
    </location>
</feature>
<protein>
    <submittedName>
        <fullName evidence="2">Uncharacterized protein</fullName>
    </submittedName>
</protein>
<proteinExistence type="predicted"/>
<dbReference type="PANTHER" id="PTHR31072:SF242">
    <property type="entry name" value="TRANSCRIPTION FACTOR TCP19"/>
    <property type="match status" value="1"/>
</dbReference>